<feature type="transmembrane region" description="Helical" evidence="1">
    <location>
        <begin position="12"/>
        <end position="30"/>
    </location>
</feature>
<sequence>MQKLLKYQWLTLLWALFILIICCVSLGKAGESHLFFKGFDKLTHTGLFFVLTVLTFYGLIRKQGHFKFSAAVFISIILIMFLFGGLIEVLQLKVFTYRSAEWADLFCDLLGSLMAIFSVLVTTYAVSKSK</sequence>
<keyword evidence="1" id="KW-0472">Membrane</keyword>
<dbReference type="PANTHER" id="PTHR28008:SF1">
    <property type="entry name" value="DOMAIN PROTEIN, PUTATIVE (AFU_ORTHOLOGUE AFUA_3G10980)-RELATED"/>
    <property type="match status" value="1"/>
</dbReference>
<proteinExistence type="predicted"/>
<reference evidence="2 3" key="1">
    <citation type="submission" date="2019-12" db="EMBL/GenBank/DDBJ databases">
        <title>Mucilaginibacter sp. HMF7410 genome sequencing and assembly.</title>
        <authorList>
            <person name="Kang H."/>
            <person name="Cha I."/>
            <person name="Kim H."/>
            <person name="Joh K."/>
        </authorList>
    </citation>
    <scope>NUCLEOTIDE SEQUENCE [LARGE SCALE GENOMIC DNA]</scope>
    <source>
        <strain evidence="2 3">HMF7410</strain>
    </source>
</reference>
<evidence type="ECO:0000313" key="2">
    <source>
        <dbReference type="EMBL" id="MVN19959.1"/>
    </source>
</evidence>
<evidence type="ECO:0008006" key="4">
    <source>
        <dbReference type="Google" id="ProtNLM"/>
    </source>
</evidence>
<keyword evidence="1" id="KW-1133">Transmembrane helix</keyword>
<dbReference type="AlphaFoldDB" id="A0A7K1SRK8"/>
<dbReference type="EMBL" id="WPIK01000001">
    <property type="protein sequence ID" value="MVN19959.1"/>
    <property type="molecule type" value="Genomic_DNA"/>
</dbReference>
<dbReference type="NCBIfam" id="NF037970">
    <property type="entry name" value="vanZ_1"/>
    <property type="match status" value="1"/>
</dbReference>
<accession>A0A7K1SRK8</accession>
<dbReference type="PANTHER" id="PTHR28008">
    <property type="entry name" value="DOMAIN PROTEIN, PUTATIVE (AFU_ORTHOLOGUE AFUA_3G10980)-RELATED"/>
    <property type="match status" value="1"/>
</dbReference>
<evidence type="ECO:0000256" key="1">
    <source>
        <dbReference type="SAM" id="Phobius"/>
    </source>
</evidence>
<keyword evidence="3" id="KW-1185">Reference proteome</keyword>
<protein>
    <recommendedName>
        <fullName evidence="4">Glycine cleavage system protein H</fullName>
    </recommendedName>
</protein>
<feature type="transmembrane region" description="Helical" evidence="1">
    <location>
        <begin position="42"/>
        <end position="60"/>
    </location>
</feature>
<gene>
    <name evidence="2" type="ORF">GO621_00235</name>
</gene>
<feature type="transmembrane region" description="Helical" evidence="1">
    <location>
        <begin position="72"/>
        <end position="90"/>
    </location>
</feature>
<feature type="transmembrane region" description="Helical" evidence="1">
    <location>
        <begin position="102"/>
        <end position="126"/>
    </location>
</feature>
<dbReference type="RefSeq" id="WP_157562723.1">
    <property type="nucleotide sequence ID" value="NZ_WPIK01000001.1"/>
</dbReference>
<keyword evidence="1" id="KW-0812">Transmembrane</keyword>
<name>A0A7K1SRK8_9SPHI</name>
<dbReference type="Proteomes" id="UP000462014">
    <property type="component" value="Unassembled WGS sequence"/>
</dbReference>
<comment type="caution">
    <text evidence="2">The sequence shown here is derived from an EMBL/GenBank/DDBJ whole genome shotgun (WGS) entry which is preliminary data.</text>
</comment>
<organism evidence="2 3">
    <name type="scientific">Mucilaginibacter arboris</name>
    <dbReference type="NCBI Taxonomy" id="2682090"/>
    <lineage>
        <taxon>Bacteria</taxon>
        <taxon>Pseudomonadati</taxon>
        <taxon>Bacteroidota</taxon>
        <taxon>Sphingobacteriia</taxon>
        <taxon>Sphingobacteriales</taxon>
        <taxon>Sphingobacteriaceae</taxon>
        <taxon>Mucilaginibacter</taxon>
    </lineage>
</organism>
<evidence type="ECO:0000313" key="3">
    <source>
        <dbReference type="Proteomes" id="UP000462014"/>
    </source>
</evidence>